<sequence>MREGVRYCTSALEGLREKLGCTQGPQSRRKCTAQTLSLHKALALHDTHCGSTITARKFANTLHKASALHDTHCGSTITARKFANTLHNTATALTISVTVTVNDGTVTVQTLCHCHCHQHCTSTETVRGGSQHYTRKVW</sequence>
<reference evidence="1 2" key="1">
    <citation type="submission" date="2019-05" db="EMBL/GenBank/DDBJ databases">
        <title>Another draft genome of Portunus trituberculatus and its Hox gene families provides insights of decapod evolution.</title>
        <authorList>
            <person name="Jeong J.-H."/>
            <person name="Song I."/>
            <person name="Kim S."/>
            <person name="Choi T."/>
            <person name="Kim D."/>
            <person name="Ryu S."/>
            <person name="Kim W."/>
        </authorList>
    </citation>
    <scope>NUCLEOTIDE SEQUENCE [LARGE SCALE GENOMIC DNA]</scope>
    <source>
        <tissue evidence="1">Muscle</tissue>
    </source>
</reference>
<organism evidence="1 2">
    <name type="scientific">Portunus trituberculatus</name>
    <name type="common">Swimming crab</name>
    <name type="synonym">Neptunus trituberculatus</name>
    <dbReference type="NCBI Taxonomy" id="210409"/>
    <lineage>
        <taxon>Eukaryota</taxon>
        <taxon>Metazoa</taxon>
        <taxon>Ecdysozoa</taxon>
        <taxon>Arthropoda</taxon>
        <taxon>Crustacea</taxon>
        <taxon>Multicrustacea</taxon>
        <taxon>Malacostraca</taxon>
        <taxon>Eumalacostraca</taxon>
        <taxon>Eucarida</taxon>
        <taxon>Decapoda</taxon>
        <taxon>Pleocyemata</taxon>
        <taxon>Brachyura</taxon>
        <taxon>Eubrachyura</taxon>
        <taxon>Portunoidea</taxon>
        <taxon>Portunidae</taxon>
        <taxon>Portuninae</taxon>
        <taxon>Portunus</taxon>
    </lineage>
</organism>
<evidence type="ECO:0000313" key="2">
    <source>
        <dbReference type="Proteomes" id="UP000324222"/>
    </source>
</evidence>
<accession>A0A5B7DVV1</accession>
<dbReference type="AlphaFoldDB" id="A0A5B7DVV1"/>
<gene>
    <name evidence="1" type="ORF">E2C01_018090</name>
</gene>
<proteinExistence type="predicted"/>
<comment type="caution">
    <text evidence="1">The sequence shown here is derived from an EMBL/GenBank/DDBJ whole genome shotgun (WGS) entry which is preliminary data.</text>
</comment>
<dbReference type="EMBL" id="VSRR010001401">
    <property type="protein sequence ID" value="MPC24994.1"/>
    <property type="molecule type" value="Genomic_DNA"/>
</dbReference>
<name>A0A5B7DVV1_PORTR</name>
<protein>
    <submittedName>
        <fullName evidence="1">Uncharacterized protein</fullName>
    </submittedName>
</protein>
<dbReference type="Proteomes" id="UP000324222">
    <property type="component" value="Unassembled WGS sequence"/>
</dbReference>
<evidence type="ECO:0000313" key="1">
    <source>
        <dbReference type="EMBL" id="MPC24994.1"/>
    </source>
</evidence>
<keyword evidence="2" id="KW-1185">Reference proteome</keyword>